<proteinExistence type="predicted"/>
<name>A0A6I4YQH2_9DEIO</name>
<evidence type="ECO:0000313" key="2">
    <source>
        <dbReference type="EMBL" id="MXV21227.1"/>
    </source>
</evidence>
<evidence type="ECO:0000256" key="1">
    <source>
        <dbReference type="SAM" id="MobiDB-lite"/>
    </source>
</evidence>
<feature type="region of interest" description="Disordered" evidence="1">
    <location>
        <begin position="1"/>
        <end position="37"/>
    </location>
</feature>
<dbReference type="AlphaFoldDB" id="A0A6I4YQH2"/>
<keyword evidence="3" id="KW-1185">Reference proteome</keyword>
<evidence type="ECO:0000313" key="3">
    <source>
        <dbReference type="Proteomes" id="UP000430519"/>
    </source>
</evidence>
<dbReference type="EMBL" id="WVHK01000081">
    <property type="protein sequence ID" value="MXV21227.1"/>
    <property type="molecule type" value="Genomic_DNA"/>
</dbReference>
<dbReference type="RefSeq" id="WP_160981368.1">
    <property type="nucleotide sequence ID" value="NZ_WVHK01000081.1"/>
</dbReference>
<protein>
    <submittedName>
        <fullName evidence="2">Uncharacterized protein</fullName>
    </submittedName>
</protein>
<comment type="caution">
    <text evidence="2">The sequence shown here is derived from an EMBL/GenBank/DDBJ whole genome shotgun (WGS) entry which is preliminary data.</text>
</comment>
<organism evidence="2 3">
    <name type="scientific">Deinococcus xianganensis</name>
    <dbReference type="NCBI Taxonomy" id="1507289"/>
    <lineage>
        <taxon>Bacteria</taxon>
        <taxon>Thermotogati</taxon>
        <taxon>Deinococcota</taxon>
        <taxon>Deinococci</taxon>
        <taxon>Deinococcales</taxon>
        <taxon>Deinococcaceae</taxon>
        <taxon>Deinococcus</taxon>
    </lineage>
</organism>
<gene>
    <name evidence="2" type="ORF">GLX28_16495</name>
</gene>
<dbReference type="Proteomes" id="UP000430519">
    <property type="component" value="Unassembled WGS sequence"/>
</dbReference>
<accession>A0A6I4YQH2</accession>
<sequence length="183" mass="20101">MAAPEGAPINTPEQQQNAIPDSTSTAPIQAGISTSPKPSFQRLSELVNALPAQQRARWMSYYRAAIKSGEVTAYVLAEKFSYDSGNAKHKQSQVSRYEEAIVDTSDFQTWLQQTRHKAAREVERSMSAGAGRIAVTMDELLSGQVDLQALAQANQKLKTPDAPKRKKTRRQSTPGGRRQKAEG</sequence>
<feature type="region of interest" description="Disordered" evidence="1">
    <location>
        <begin position="153"/>
        <end position="183"/>
    </location>
</feature>
<reference evidence="2 3" key="1">
    <citation type="submission" date="2019-11" db="EMBL/GenBank/DDBJ databases">
        <title>Genome sequence of Deinococcus xianganensis Y35, AI-2 producing algicidal bacterium, isolated from lake water.</title>
        <authorList>
            <person name="Li Y."/>
        </authorList>
    </citation>
    <scope>NUCLEOTIDE SEQUENCE [LARGE SCALE GENOMIC DNA]</scope>
    <source>
        <strain evidence="2 3">Y35</strain>
    </source>
</reference>
<feature type="compositionally biased region" description="Polar residues" evidence="1">
    <location>
        <begin position="11"/>
        <end position="37"/>
    </location>
</feature>